<dbReference type="GO" id="GO:0005576">
    <property type="term" value="C:extracellular region"/>
    <property type="evidence" value="ECO:0007669"/>
    <property type="project" value="UniProtKB-SubCell"/>
</dbReference>
<dbReference type="AlphaFoldDB" id="A0A0N5BLK8"/>
<keyword evidence="3" id="KW-0964">Secreted</keyword>
<dbReference type="GO" id="GO:0009986">
    <property type="term" value="C:cell surface"/>
    <property type="evidence" value="ECO:0007669"/>
    <property type="project" value="InterPro"/>
</dbReference>
<evidence type="ECO:0000313" key="7">
    <source>
        <dbReference type="WBParaSite" id="SPAL_0000680400.1"/>
    </source>
</evidence>
<dbReference type="Proteomes" id="UP000046392">
    <property type="component" value="Unplaced"/>
</dbReference>
<feature type="signal peptide" evidence="5">
    <location>
        <begin position="1"/>
        <end position="17"/>
    </location>
</feature>
<comment type="similarity">
    <text evidence="2">Belongs to the nematode transthyretin-like family.</text>
</comment>
<reference evidence="7" key="1">
    <citation type="submission" date="2017-02" db="UniProtKB">
        <authorList>
            <consortium name="WormBaseParasite"/>
        </authorList>
    </citation>
    <scope>IDENTIFICATION</scope>
</reference>
<dbReference type="PANTHER" id="PTHR21700">
    <property type="entry name" value="TRANSTHYRETIN-LIKE FAMILY PROTEIN-RELATED"/>
    <property type="match status" value="1"/>
</dbReference>
<dbReference type="Gene3D" id="2.60.40.3330">
    <property type="match status" value="1"/>
</dbReference>
<dbReference type="WBParaSite" id="SPAL_0000680400.1">
    <property type="protein sequence ID" value="SPAL_0000680400.1"/>
    <property type="gene ID" value="SPAL_0000680400"/>
</dbReference>
<dbReference type="Pfam" id="PF01060">
    <property type="entry name" value="TTR-52"/>
    <property type="match status" value="1"/>
</dbReference>
<accession>A0A0N5BLK8</accession>
<dbReference type="InterPro" id="IPR001534">
    <property type="entry name" value="Transthyretin-like"/>
</dbReference>
<organism evidence="6 7">
    <name type="scientific">Strongyloides papillosus</name>
    <name type="common">Intestinal threadworm</name>
    <dbReference type="NCBI Taxonomy" id="174720"/>
    <lineage>
        <taxon>Eukaryota</taxon>
        <taxon>Metazoa</taxon>
        <taxon>Ecdysozoa</taxon>
        <taxon>Nematoda</taxon>
        <taxon>Chromadorea</taxon>
        <taxon>Rhabditida</taxon>
        <taxon>Tylenchina</taxon>
        <taxon>Panagrolaimomorpha</taxon>
        <taxon>Strongyloidoidea</taxon>
        <taxon>Strongyloididae</taxon>
        <taxon>Strongyloides</taxon>
    </lineage>
</organism>
<evidence type="ECO:0000256" key="1">
    <source>
        <dbReference type="ARBA" id="ARBA00004613"/>
    </source>
</evidence>
<protein>
    <submittedName>
        <fullName evidence="7">Uncharacterized protein</fullName>
    </submittedName>
</protein>
<keyword evidence="6" id="KW-1185">Reference proteome</keyword>
<name>A0A0N5BLK8_STREA</name>
<evidence type="ECO:0000313" key="6">
    <source>
        <dbReference type="Proteomes" id="UP000046392"/>
    </source>
</evidence>
<feature type="chain" id="PRO_5005894776" evidence="5">
    <location>
        <begin position="18"/>
        <end position="154"/>
    </location>
</feature>
<evidence type="ECO:0000256" key="3">
    <source>
        <dbReference type="ARBA" id="ARBA00022525"/>
    </source>
</evidence>
<sequence length="154" mass="17445">MFKSLILVAYLAFAAKAFIELNMSFQFNGILTCNNKPMGNQTVKLYKNKVLFGESELGENKTNSNGEVSIQDKQMIWTNTKVFIKIEHKCGLISNSSCISEDIFYAPKDGFKKVNDTYVWNFEQDLLIMSLLKPETNGEKSTRLITCKDTESSS</sequence>
<evidence type="ECO:0000256" key="2">
    <source>
        <dbReference type="ARBA" id="ARBA00010112"/>
    </source>
</evidence>
<evidence type="ECO:0000256" key="5">
    <source>
        <dbReference type="SAM" id="SignalP"/>
    </source>
</evidence>
<proteinExistence type="inferred from homology"/>
<comment type="subcellular location">
    <subcellularLocation>
        <location evidence="1">Secreted</location>
    </subcellularLocation>
</comment>
<keyword evidence="4 5" id="KW-0732">Signal</keyword>
<evidence type="ECO:0000256" key="4">
    <source>
        <dbReference type="ARBA" id="ARBA00022729"/>
    </source>
</evidence>
<dbReference type="InterPro" id="IPR038479">
    <property type="entry name" value="Transthyretin-like_sf"/>
</dbReference>